<feature type="transmembrane region" description="Helical" evidence="10">
    <location>
        <begin position="558"/>
        <end position="579"/>
    </location>
</feature>
<comment type="similarity">
    <text evidence="2 10">Belongs to the GPI inositol-deacylase family.</text>
</comment>
<evidence type="ECO:0000256" key="7">
    <source>
        <dbReference type="ARBA" id="ARBA00022927"/>
    </source>
</evidence>
<dbReference type="InterPro" id="IPR056824">
    <property type="entry name" value="PGAP1_TMD"/>
</dbReference>
<evidence type="ECO:0000256" key="8">
    <source>
        <dbReference type="ARBA" id="ARBA00022989"/>
    </source>
</evidence>
<organism evidence="13 14">
    <name type="scientific">Phycomyces blakesleeanus</name>
    <dbReference type="NCBI Taxonomy" id="4837"/>
    <lineage>
        <taxon>Eukaryota</taxon>
        <taxon>Fungi</taxon>
        <taxon>Fungi incertae sedis</taxon>
        <taxon>Mucoromycota</taxon>
        <taxon>Mucoromycotina</taxon>
        <taxon>Mucoromycetes</taxon>
        <taxon>Mucorales</taxon>
        <taxon>Phycomycetaceae</taxon>
        <taxon>Phycomyces</taxon>
    </lineage>
</organism>
<evidence type="ECO:0000256" key="10">
    <source>
        <dbReference type="RuleBase" id="RU365011"/>
    </source>
</evidence>
<dbReference type="EC" id="3.1.-.-" evidence="10"/>
<proteinExistence type="inferred from homology"/>
<evidence type="ECO:0000259" key="11">
    <source>
        <dbReference type="Pfam" id="PF07819"/>
    </source>
</evidence>
<evidence type="ECO:0000256" key="9">
    <source>
        <dbReference type="ARBA" id="ARBA00023136"/>
    </source>
</evidence>
<dbReference type="Proteomes" id="UP001448207">
    <property type="component" value="Unassembled WGS sequence"/>
</dbReference>
<protein>
    <recommendedName>
        <fullName evidence="10">GPI inositol-deacylase</fullName>
        <ecNumber evidence="10">3.1.-.-</ecNumber>
    </recommendedName>
</protein>
<feature type="transmembrane region" description="Helical" evidence="10">
    <location>
        <begin position="834"/>
        <end position="852"/>
    </location>
</feature>
<evidence type="ECO:0000259" key="12">
    <source>
        <dbReference type="Pfam" id="PF25140"/>
    </source>
</evidence>
<accession>A0ABR3AS70</accession>
<evidence type="ECO:0000256" key="3">
    <source>
        <dbReference type="ARBA" id="ARBA00022448"/>
    </source>
</evidence>
<dbReference type="Gene3D" id="3.40.50.1820">
    <property type="entry name" value="alpha/beta hydrolase"/>
    <property type="match status" value="1"/>
</dbReference>
<gene>
    <name evidence="13" type="ORF">J3Q64DRAFT_1243054</name>
</gene>
<dbReference type="SUPFAM" id="SSF53474">
    <property type="entry name" value="alpha/beta-Hydrolases"/>
    <property type="match status" value="1"/>
</dbReference>
<feature type="domain" description="GPI inositol-deacylase transmembrane" evidence="12">
    <location>
        <begin position="569"/>
        <end position="849"/>
    </location>
</feature>
<dbReference type="Pfam" id="PF07819">
    <property type="entry name" value="PGAP1"/>
    <property type="match status" value="1"/>
</dbReference>
<sequence>MTCLSKTQWILCILMGLSALAIHVILDAFYHPYDPPACSMSYARPSYHQIPNVVSRLSEKYTLYLYREVTVDREDLSGVPVLFIPGHAGSYKQVRSIAAQVANHYYYEIPLHEGSASMDIFTVDLNEEFSALSGQLLQDQAEYLNSAVSRILEFYPSASSVMVLAHSMGGIVARTMFTLPNYQPGNINTIITLATPHATAPLVLDPTLDRLYRSMETFWKEGYANGTLNDVSVISLAGGSLDTTVNSDSASVADWVPESHGLTVFTTAIPNVWTGCDHRAILWCNQLVKVVAAMMAEVVDQRKPQQTIPVEQRMAVFRRHLGLRPQTHPWVHSSSLRNLQLRTKINQRGPTKRQGIRILVEPNSTFALVTNASPDNFGFSVWLCSEDNGCVDIIEDIKAMPSALESTLRWSLELQPNRLQNYDYIVLVHRQPITREDFFMDASFVSSITTLNNSLSDIAHSGLKFTLKPDIVSEIQIPAIHNPLLIYRLELSSECNERIVRQRMGAEGETKFSHGNTIHLTFHHHKDEGLVLEFWGTQSCAPFEALLKIDWYGSAAQWILRYGAASITTFWLVITLSIISYQLEYQSSEATFIPFEEAFLQCLKGRLAILTGVLALCGYRSLWAPCINNILPFTITPLSFLQDELLLGDQGDFFWWMPVGLFILAAGLTALVWGILSIGFVLLSRVYKGLGFSTPTDNQSSTTVLWVSALLAILGQGIIPTCVAFSLFYIARIVVTISARVGALKQNTDYSWQSYYYQQTIVLFLTSMLPFYGPGTVVYIRDLLVGWIEFPSMADWLSNLPICWLLVFITIAGQDTKHFEHRYPFMPRLLHTYIFLKTLYGIKTPFLLQTILS</sequence>
<feature type="domain" description="GPI inositol-deacylase PGAP1-like alpha/beta" evidence="11">
    <location>
        <begin position="76"/>
        <end position="297"/>
    </location>
</feature>
<evidence type="ECO:0000256" key="5">
    <source>
        <dbReference type="ARBA" id="ARBA00022801"/>
    </source>
</evidence>
<comment type="function">
    <text evidence="10">Involved in inositol deacylation of GPI-anchored proteins which plays important roles in the quality control and ER-associated degradation of GPI-anchored proteins.</text>
</comment>
<keyword evidence="9 10" id="KW-0472">Membrane</keyword>
<keyword evidence="6 10" id="KW-0256">Endoplasmic reticulum</keyword>
<comment type="subcellular location">
    <subcellularLocation>
        <location evidence="1">Endoplasmic reticulum membrane</location>
        <topology evidence="1">Multi-pass membrane protein</topology>
    </subcellularLocation>
</comment>
<dbReference type="PANTHER" id="PTHR15495">
    <property type="entry name" value="NEGATIVE REGULATOR OF VESICLE FORMATION-RELATED"/>
    <property type="match status" value="1"/>
</dbReference>
<dbReference type="InterPro" id="IPR012908">
    <property type="entry name" value="PGAP1-ab_dom-like"/>
</dbReference>
<dbReference type="EMBL" id="JBCLYO010000020">
    <property type="protein sequence ID" value="KAL0080296.1"/>
    <property type="molecule type" value="Genomic_DNA"/>
</dbReference>
<dbReference type="InterPro" id="IPR029058">
    <property type="entry name" value="AB_hydrolase_fold"/>
</dbReference>
<dbReference type="PANTHER" id="PTHR15495:SF7">
    <property type="entry name" value="GPI INOSITOL-DEACYLASE"/>
    <property type="match status" value="1"/>
</dbReference>
<evidence type="ECO:0000313" key="14">
    <source>
        <dbReference type="Proteomes" id="UP001448207"/>
    </source>
</evidence>
<keyword evidence="7 10" id="KW-0653">Protein transport</keyword>
<name>A0ABR3AS70_PHYBL</name>
<keyword evidence="4 10" id="KW-0812">Transmembrane</keyword>
<evidence type="ECO:0000313" key="13">
    <source>
        <dbReference type="EMBL" id="KAL0080296.1"/>
    </source>
</evidence>
<comment type="caution">
    <text evidence="13">The sequence shown here is derived from an EMBL/GenBank/DDBJ whole genome shotgun (WGS) entry which is preliminary data.</text>
</comment>
<feature type="transmembrane region" description="Helical" evidence="10">
    <location>
        <begin position="653"/>
        <end position="683"/>
    </location>
</feature>
<reference evidence="13 14" key="1">
    <citation type="submission" date="2024-04" db="EMBL/GenBank/DDBJ databases">
        <title>Symmetric and asymmetric DNA N6-adenine methylation regulates different biological responses in Mucorales.</title>
        <authorList>
            <consortium name="Lawrence Berkeley National Laboratory"/>
            <person name="Lax C."/>
            <person name="Mondo S.J."/>
            <person name="Osorio-Concepcion M."/>
            <person name="Muszewska A."/>
            <person name="Corrochano-Luque M."/>
            <person name="Gutierrez G."/>
            <person name="Riley R."/>
            <person name="Lipzen A."/>
            <person name="Guo J."/>
            <person name="Hundley H."/>
            <person name="Amirebrahimi M."/>
            <person name="Ng V."/>
            <person name="Lorenzo-Gutierrez D."/>
            <person name="Binder U."/>
            <person name="Yang J."/>
            <person name="Song Y."/>
            <person name="Canovas D."/>
            <person name="Navarro E."/>
            <person name="Freitag M."/>
            <person name="Gabaldon T."/>
            <person name="Grigoriev I.V."/>
            <person name="Corrochano L.M."/>
            <person name="Nicolas F.E."/>
            <person name="Garre V."/>
        </authorList>
    </citation>
    <scope>NUCLEOTIDE SEQUENCE [LARGE SCALE GENOMIC DNA]</scope>
    <source>
        <strain evidence="13 14">L51</strain>
    </source>
</reference>
<keyword evidence="3 10" id="KW-0813">Transport</keyword>
<dbReference type="Pfam" id="PF25140">
    <property type="entry name" value="PGAP1_TMD"/>
    <property type="match status" value="1"/>
</dbReference>
<feature type="transmembrane region" description="Helical" evidence="10">
    <location>
        <begin position="793"/>
        <end position="813"/>
    </location>
</feature>
<feature type="transmembrane region" description="Helical" evidence="10">
    <location>
        <begin position="755"/>
        <end position="773"/>
    </location>
</feature>
<keyword evidence="8 10" id="KW-1133">Transmembrane helix</keyword>
<evidence type="ECO:0000256" key="2">
    <source>
        <dbReference type="ARBA" id="ARBA00006931"/>
    </source>
</evidence>
<keyword evidence="5 10" id="KW-0378">Hydrolase</keyword>
<feature type="transmembrane region" description="Helical" evidence="10">
    <location>
        <begin position="9"/>
        <end position="30"/>
    </location>
</feature>
<evidence type="ECO:0000256" key="6">
    <source>
        <dbReference type="ARBA" id="ARBA00022824"/>
    </source>
</evidence>
<keyword evidence="14" id="KW-1185">Reference proteome</keyword>
<evidence type="ECO:0000256" key="1">
    <source>
        <dbReference type="ARBA" id="ARBA00004477"/>
    </source>
</evidence>
<evidence type="ECO:0000256" key="4">
    <source>
        <dbReference type="ARBA" id="ARBA00022692"/>
    </source>
</evidence>
<dbReference type="InterPro" id="IPR039529">
    <property type="entry name" value="PGAP1/BST1"/>
</dbReference>